<accession>A0A2G8L019</accession>
<name>A0A2G8L019_STIJA</name>
<organism evidence="1 2">
    <name type="scientific">Stichopus japonicus</name>
    <name type="common">Sea cucumber</name>
    <dbReference type="NCBI Taxonomy" id="307972"/>
    <lineage>
        <taxon>Eukaryota</taxon>
        <taxon>Metazoa</taxon>
        <taxon>Echinodermata</taxon>
        <taxon>Eleutherozoa</taxon>
        <taxon>Echinozoa</taxon>
        <taxon>Holothuroidea</taxon>
        <taxon>Aspidochirotacea</taxon>
        <taxon>Aspidochirotida</taxon>
        <taxon>Stichopodidae</taxon>
        <taxon>Apostichopus</taxon>
    </lineage>
</organism>
<reference evidence="1 2" key="1">
    <citation type="journal article" date="2017" name="PLoS Biol.">
        <title>The sea cucumber genome provides insights into morphological evolution and visceral regeneration.</title>
        <authorList>
            <person name="Zhang X."/>
            <person name="Sun L."/>
            <person name="Yuan J."/>
            <person name="Sun Y."/>
            <person name="Gao Y."/>
            <person name="Zhang L."/>
            <person name="Li S."/>
            <person name="Dai H."/>
            <person name="Hamel J.F."/>
            <person name="Liu C."/>
            <person name="Yu Y."/>
            <person name="Liu S."/>
            <person name="Lin W."/>
            <person name="Guo K."/>
            <person name="Jin S."/>
            <person name="Xu P."/>
            <person name="Storey K.B."/>
            <person name="Huan P."/>
            <person name="Zhang T."/>
            <person name="Zhou Y."/>
            <person name="Zhang J."/>
            <person name="Lin C."/>
            <person name="Li X."/>
            <person name="Xing L."/>
            <person name="Huo D."/>
            <person name="Sun M."/>
            <person name="Wang L."/>
            <person name="Mercier A."/>
            <person name="Li F."/>
            <person name="Yang H."/>
            <person name="Xiang J."/>
        </authorList>
    </citation>
    <scope>NUCLEOTIDE SEQUENCE [LARGE SCALE GENOMIC DNA]</scope>
    <source>
        <strain evidence="1">Shaxun</strain>
        <tissue evidence="1">Muscle</tissue>
    </source>
</reference>
<protein>
    <submittedName>
        <fullName evidence="1">Uncharacterized protein</fullName>
    </submittedName>
</protein>
<dbReference type="Proteomes" id="UP000230750">
    <property type="component" value="Unassembled WGS sequence"/>
</dbReference>
<dbReference type="AlphaFoldDB" id="A0A2G8L019"/>
<keyword evidence="2" id="KW-1185">Reference proteome</keyword>
<evidence type="ECO:0000313" key="2">
    <source>
        <dbReference type="Proteomes" id="UP000230750"/>
    </source>
</evidence>
<proteinExistence type="predicted"/>
<sequence length="188" mass="21162">MRKLPSSTGIRTWASRLICVHPNQNAMDADCMSRGSKPMQGLSINCYYESVTQTRTETTILQEEMEVVFDPPSVVQSISEEGCSVASEEIQTRIETTKSQEDMKGDFDALSDVPSLSKEDCSTTLQEEIEEYFDALSVVPSLSEEDSEDAEKDFLEYLVEVGLKEYFPRKLTMKKATEVRLFPATITD</sequence>
<dbReference type="EMBL" id="MRZV01000280">
    <property type="protein sequence ID" value="PIK53598.1"/>
    <property type="molecule type" value="Genomic_DNA"/>
</dbReference>
<evidence type="ECO:0000313" key="1">
    <source>
        <dbReference type="EMBL" id="PIK53598.1"/>
    </source>
</evidence>
<gene>
    <name evidence="1" type="ORF">BSL78_09516</name>
</gene>
<comment type="caution">
    <text evidence="1">The sequence shown here is derived from an EMBL/GenBank/DDBJ whole genome shotgun (WGS) entry which is preliminary data.</text>
</comment>